<sequence length="386" mass="42528">MDLNEDLKSVQSKWCSESPVGGVGQQQLRPFFTPQIHARRRPRVHGHRILLPILHAMNDSLHDLQSDIQRLTQQQGQIQQMMTTTTNSPALGGKQGNNMPVSPNPMDPQPFYISQPEGNQARRTWGQPQPINILTTHGEETEGAGGSRIIPLTCITPWAADTTAHRALAMILIPCAEISGAELQQPMYNNVQQPYDGPQYGGGGNMMHHPNHAPHHPQYPPYPPMQQQHPPYYDQAYSSPPYNPPPQQSNPSNNPNNLGNQITPPPGSYNMSPSRTPFRLHETSPSTPSRTGTTPGTKVTVNNNSSAGRPDSSSSPRRVIHSSIPALAKTTWRHRLPDEVDEPSPLGDPIAEVRVGDNKLSERLSNLNISSGSKTYRVKANAELYL</sequence>
<reference evidence="4" key="1">
    <citation type="submission" date="2021-01" db="EMBL/GenBank/DDBJ databases">
        <title>Caligus Genome Assembly.</title>
        <authorList>
            <person name="Gallardo-Escarate C."/>
        </authorList>
    </citation>
    <scope>NUCLEOTIDE SEQUENCE [LARGE SCALE GENOMIC DNA]</scope>
</reference>
<feature type="compositionally biased region" description="Low complexity" evidence="2">
    <location>
        <begin position="225"/>
        <end position="240"/>
    </location>
</feature>
<evidence type="ECO:0000313" key="3">
    <source>
        <dbReference type="EMBL" id="QQP36034.1"/>
    </source>
</evidence>
<feature type="coiled-coil region" evidence="1">
    <location>
        <begin position="54"/>
        <end position="81"/>
    </location>
</feature>
<dbReference type="OrthoDB" id="2125658at2759"/>
<organism evidence="3 4">
    <name type="scientific">Caligus rogercresseyi</name>
    <name type="common">Sea louse</name>
    <dbReference type="NCBI Taxonomy" id="217165"/>
    <lineage>
        <taxon>Eukaryota</taxon>
        <taxon>Metazoa</taxon>
        <taxon>Ecdysozoa</taxon>
        <taxon>Arthropoda</taxon>
        <taxon>Crustacea</taxon>
        <taxon>Multicrustacea</taxon>
        <taxon>Hexanauplia</taxon>
        <taxon>Copepoda</taxon>
        <taxon>Siphonostomatoida</taxon>
        <taxon>Caligidae</taxon>
        <taxon>Caligus</taxon>
    </lineage>
</organism>
<feature type="compositionally biased region" description="Low complexity" evidence="2">
    <location>
        <begin position="283"/>
        <end position="297"/>
    </location>
</feature>
<dbReference type="Proteomes" id="UP000595437">
    <property type="component" value="Chromosome 15"/>
</dbReference>
<evidence type="ECO:0000256" key="1">
    <source>
        <dbReference type="SAM" id="Coils"/>
    </source>
</evidence>
<proteinExistence type="predicted"/>
<gene>
    <name evidence="3" type="ORF">FKW44_021008</name>
</gene>
<accession>A0A7T8GQJ8</accession>
<name>A0A7T8GQJ8_CALRO</name>
<evidence type="ECO:0000256" key="2">
    <source>
        <dbReference type="SAM" id="MobiDB-lite"/>
    </source>
</evidence>
<feature type="region of interest" description="Disordered" evidence="2">
    <location>
        <begin position="189"/>
        <end position="319"/>
    </location>
</feature>
<keyword evidence="4" id="KW-1185">Reference proteome</keyword>
<evidence type="ECO:0000313" key="4">
    <source>
        <dbReference type="Proteomes" id="UP000595437"/>
    </source>
</evidence>
<feature type="compositionally biased region" description="Low complexity" evidence="2">
    <location>
        <begin position="305"/>
        <end position="319"/>
    </location>
</feature>
<dbReference type="EMBL" id="CP045904">
    <property type="protein sequence ID" value="QQP36034.1"/>
    <property type="molecule type" value="Genomic_DNA"/>
</dbReference>
<dbReference type="AlphaFoldDB" id="A0A7T8GQJ8"/>
<protein>
    <submittedName>
        <fullName evidence="3">Uncharacterized protein</fullName>
    </submittedName>
</protein>
<keyword evidence="1" id="KW-0175">Coiled coil</keyword>